<reference evidence="3" key="1">
    <citation type="journal article" date="2022" name="Int. J. Syst. Evol. Microbiol.">
        <title>Anaeromyxobacter oryzae sp. nov., Anaeromyxobacter diazotrophicus sp. nov. and Anaeromyxobacter paludicola sp. nov., isolated from paddy soils.</title>
        <authorList>
            <person name="Itoh H."/>
            <person name="Xu Z."/>
            <person name="Mise K."/>
            <person name="Masuda Y."/>
            <person name="Ushijima N."/>
            <person name="Hayakawa C."/>
            <person name="Shiratori Y."/>
            <person name="Senoo K."/>
        </authorList>
    </citation>
    <scope>NUCLEOTIDE SEQUENCE [LARGE SCALE GENOMIC DNA]</scope>
    <source>
        <strain evidence="3">Red232</strain>
    </source>
</reference>
<feature type="compositionally biased region" description="Pro residues" evidence="1">
    <location>
        <begin position="72"/>
        <end position="82"/>
    </location>
</feature>
<name>A0ABM7X0Z2_9BACT</name>
<organism evidence="2 3">
    <name type="scientific">Anaeromyxobacter oryzae</name>
    <dbReference type="NCBI Taxonomy" id="2918170"/>
    <lineage>
        <taxon>Bacteria</taxon>
        <taxon>Pseudomonadati</taxon>
        <taxon>Myxococcota</taxon>
        <taxon>Myxococcia</taxon>
        <taxon>Myxococcales</taxon>
        <taxon>Cystobacterineae</taxon>
        <taxon>Anaeromyxobacteraceae</taxon>
        <taxon>Anaeromyxobacter</taxon>
    </lineage>
</organism>
<protein>
    <submittedName>
        <fullName evidence="2">Uncharacterized protein</fullName>
    </submittedName>
</protein>
<gene>
    <name evidence="2" type="ORF">AMOR_44760</name>
</gene>
<dbReference type="EMBL" id="AP025591">
    <property type="protein sequence ID" value="BDG05480.1"/>
    <property type="molecule type" value="Genomic_DNA"/>
</dbReference>
<feature type="region of interest" description="Disordered" evidence="1">
    <location>
        <begin position="50"/>
        <end position="82"/>
    </location>
</feature>
<dbReference type="RefSeq" id="WP_404800913.1">
    <property type="nucleotide sequence ID" value="NZ_AP025591.1"/>
</dbReference>
<dbReference type="Proteomes" id="UP001162891">
    <property type="component" value="Chromosome"/>
</dbReference>
<evidence type="ECO:0000256" key="1">
    <source>
        <dbReference type="SAM" id="MobiDB-lite"/>
    </source>
</evidence>
<sequence>MAEFLVALAEFDAKRVWVELGYPSLFAYLHRELGVSKGAAFYRKPAAQLVQPLPGDRPRSGRPRRDRRGAPGAPPPEEGASG</sequence>
<evidence type="ECO:0000313" key="2">
    <source>
        <dbReference type="EMBL" id="BDG05480.1"/>
    </source>
</evidence>
<keyword evidence="3" id="KW-1185">Reference proteome</keyword>
<accession>A0ABM7X0Z2</accession>
<evidence type="ECO:0000313" key="3">
    <source>
        <dbReference type="Proteomes" id="UP001162891"/>
    </source>
</evidence>
<proteinExistence type="predicted"/>